<gene>
    <name evidence="1" type="ORF">T10_9052</name>
</gene>
<accession>A0A0V1N8A2</accession>
<keyword evidence="2" id="KW-1185">Reference proteome</keyword>
<evidence type="ECO:0000313" key="2">
    <source>
        <dbReference type="Proteomes" id="UP000054843"/>
    </source>
</evidence>
<comment type="caution">
    <text evidence="1">The sequence shown here is derived from an EMBL/GenBank/DDBJ whole genome shotgun (WGS) entry which is preliminary data.</text>
</comment>
<dbReference type="Proteomes" id="UP000054843">
    <property type="component" value="Unassembled WGS sequence"/>
</dbReference>
<reference evidence="1 2" key="1">
    <citation type="submission" date="2015-01" db="EMBL/GenBank/DDBJ databases">
        <title>Evolution of Trichinella species and genotypes.</title>
        <authorList>
            <person name="Korhonen P.K."/>
            <person name="Edoardo P."/>
            <person name="Giuseppe L.R."/>
            <person name="Gasser R.B."/>
        </authorList>
    </citation>
    <scope>NUCLEOTIDE SEQUENCE [LARGE SCALE GENOMIC DNA]</scope>
    <source>
        <strain evidence="1">ISS1980</strain>
    </source>
</reference>
<dbReference type="EMBL" id="JYDO01000003">
    <property type="protein sequence ID" value="KRZ80230.1"/>
    <property type="molecule type" value="Genomic_DNA"/>
</dbReference>
<protein>
    <submittedName>
        <fullName evidence="1">Uncharacterized protein</fullName>
    </submittedName>
</protein>
<proteinExistence type="predicted"/>
<dbReference type="AlphaFoldDB" id="A0A0V1N8A2"/>
<name>A0A0V1N8A2_9BILA</name>
<organism evidence="1 2">
    <name type="scientific">Trichinella papuae</name>
    <dbReference type="NCBI Taxonomy" id="268474"/>
    <lineage>
        <taxon>Eukaryota</taxon>
        <taxon>Metazoa</taxon>
        <taxon>Ecdysozoa</taxon>
        <taxon>Nematoda</taxon>
        <taxon>Enoplea</taxon>
        <taxon>Dorylaimia</taxon>
        <taxon>Trichinellida</taxon>
        <taxon>Trichinellidae</taxon>
        <taxon>Trichinella</taxon>
    </lineage>
</organism>
<sequence>MHHACECKNRKKKQQLHMPSLKADFALKLFSFLCCHCELLGPFQKLTSNLESGSNIKPVVLKLFWAATHCRKRQFFATHPLAMHILKGKGIK</sequence>
<evidence type="ECO:0000313" key="1">
    <source>
        <dbReference type="EMBL" id="KRZ80230.1"/>
    </source>
</evidence>